<dbReference type="SUPFAM" id="SSF47413">
    <property type="entry name" value="lambda repressor-like DNA-binding domains"/>
    <property type="match status" value="1"/>
</dbReference>
<dbReference type="Gene3D" id="1.10.260.40">
    <property type="entry name" value="lambda repressor-like DNA-binding domains"/>
    <property type="match status" value="1"/>
</dbReference>
<evidence type="ECO:0000256" key="2">
    <source>
        <dbReference type="ARBA" id="ARBA00023125"/>
    </source>
</evidence>
<evidence type="ECO:0000313" key="6">
    <source>
        <dbReference type="EMBL" id="KAF6004472.1"/>
    </source>
</evidence>
<dbReference type="GO" id="GO:0003677">
    <property type="term" value="F:DNA binding"/>
    <property type="evidence" value="ECO:0007669"/>
    <property type="project" value="UniProtKB-KW"/>
</dbReference>
<gene>
    <name evidence="6" type="primary">MBF1</name>
    <name evidence="6" type="ORF">F1559_002833</name>
</gene>
<keyword evidence="7" id="KW-1185">Reference proteome</keyword>
<keyword evidence="3" id="KW-0804">Transcription</keyword>
<dbReference type="OrthoDB" id="10253401at2759"/>
<dbReference type="InterPro" id="IPR001387">
    <property type="entry name" value="Cro/C1-type_HTH"/>
</dbReference>
<feature type="domain" description="HTH cro/C1-type" evidence="5">
    <location>
        <begin position="74"/>
        <end position="128"/>
    </location>
</feature>
<dbReference type="AlphaFoldDB" id="A0A7J7IMX7"/>
<dbReference type="SMART" id="SM00530">
    <property type="entry name" value="HTH_XRE"/>
    <property type="match status" value="1"/>
</dbReference>
<evidence type="ECO:0000256" key="4">
    <source>
        <dbReference type="SAM" id="MobiDB-lite"/>
    </source>
</evidence>
<protein>
    <submittedName>
        <fullName evidence="6">Multiprotein-bridging factor 1</fullName>
    </submittedName>
</protein>
<dbReference type="PANTHER" id="PTHR10245">
    <property type="entry name" value="ENDOTHELIAL DIFFERENTIATION-RELATED FACTOR 1 MULTIPROTEIN BRIDGING FACTOR 1"/>
    <property type="match status" value="1"/>
</dbReference>
<dbReference type="Pfam" id="PF08523">
    <property type="entry name" value="MBF1"/>
    <property type="match status" value="1"/>
</dbReference>
<dbReference type="PROSITE" id="PS50943">
    <property type="entry name" value="HTH_CROC1"/>
    <property type="match status" value="1"/>
</dbReference>
<sequence>MEAQDWKEVVLNTRPRKDKSSQTSAALRSGAVLTEKKYGAGSNKKALVTNPKRLDEAHEPERLETVPLTLAKRIQQARQHKGWTQTQLAQAIGERARVVNDYERAAVPPNPQIINKMEKALGVRLRGPTSGDAGPGKTH</sequence>
<dbReference type="CDD" id="cd00093">
    <property type="entry name" value="HTH_XRE"/>
    <property type="match status" value="1"/>
</dbReference>
<dbReference type="GO" id="GO:0005634">
    <property type="term" value="C:nucleus"/>
    <property type="evidence" value="ECO:0007669"/>
    <property type="project" value="TreeGrafter"/>
</dbReference>
<dbReference type="InterPro" id="IPR010982">
    <property type="entry name" value="Lambda_DNA-bd_dom_sf"/>
</dbReference>
<dbReference type="EMBL" id="VWRR01000003">
    <property type="protein sequence ID" value="KAF6004472.1"/>
    <property type="molecule type" value="Genomic_DNA"/>
</dbReference>
<proteinExistence type="predicted"/>
<evidence type="ECO:0000313" key="7">
    <source>
        <dbReference type="Proteomes" id="UP000530660"/>
    </source>
</evidence>
<evidence type="ECO:0000256" key="3">
    <source>
        <dbReference type="ARBA" id="ARBA00023163"/>
    </source>
</evidence>
<dbReference type="PANTHER" id="PTHR10245:SF15">
    <property type="entry name" value="ENDOTHELIAL DIFFERENTIATION-RELATED FACTOR 1"/>
    <property type="match status" value="1"/>
</dbReference>
<name>A0A7J7IMX7_9RHOD</name>
<accession>A0A7J7IMX7</accession>
<organism evidence="6 7">
    <name type="scientific">Cyanidiococcus yangmingshanensis</name>
    <dbReference type="NCBI Taxonomy" id="2690220"/>
    <lineage>
        <taxon>Eukaryota</taxon>
        <taxon>Rhodophyta</taxon>
        <taxon>Bangiophyceae</taxon>
        <taxon>Cyanidiales</taxon>
        <taxon>Cyanidiaceae</taxon>
        <taxon>Cyanidiococcus</taxon>
    </lineage>
</organism>
<reference evidence="6 7" key="1">
    <citation type="journal article" date="2020" name="J. Phycol.">
        <title>Comparative genome analysis reveals Cyanidiococcus gen. nov., a new extremophilic red algal genus sister to Cyanidioschyzon (Cyanidioschyzonaceae, Rhodophyta).</title>
        <authorList>
            <person name="Liu S.-L."/>
            <person name="Chiang Y.-R."/>
            <person name="Yoon H.S."/>
            <person name="Fu H.-Y."/>
        </authorList>
    </citation>
    <scope>NUCLEOTIDE SEQUENCE [LARGE SCALE GENOMIC DNA]</scope>
    <source>
        <strain evidence="6 7">THAL066</strain>
    </source>
</reference>
<keyword evidence="1" id="KW-0805">Transcription regulation</keyword>
<keyword evidence="2" id="KW-0238">DNA-binding</keyword>
<comment type="caution">
    <text evidence="6">The sequence shown here is derived from an EMBL/GenBank/DDBJ whole genome shotgun (WGS) entry which is preliminary data.</text>
</comment>
<feature type="region of interest" description="Disordered" evidence="4">
    <location>
        <begin position="1"/>
        <end position="61"/>
    </location>
</feature>
<evidence type="ECO:0000259" key="5">
    <source>
        <dbReference type="PROSITE" id="PS50943"/>
    </source>
</evidence>
<dbReference type="Pfam" id="PF01381">
    <property type="entry name" value="HTH_3"/>
    <property type="match status" value="1"/>
</dbReference>
<evidence type="ECO:0000256" key="1">
    <source>
        <dbReference type="ARBA" id="ARBA00023015"/>
    </source>
</evidence>
<dbReference type="InterPro" id="IPR013729">
    <property type="entry name" value="MBF1_N"/>
</dbReference>
<dbReference type="Proteomes" id="UP000530660">
    <property type="component" value="Unassembled WGS sequence"/>
</dbReference>
<feature type="compositionally biased region" description="Basic and acidic residues" evidence="4">
    <location>
        <begin position="52"/>
        <end position="61"/>
    </location>
</feature>